<keyword evidence="5" id="KW-1185">Reference proteome</keyword>
<keyword evidence="2 4" id="KW-0378">Hydrolase</keyword>
<comment type="similarity">
    <text evidence="1">Belongs to the peptidase C59 family.</text>
</comment>
<proteinExistence type="inferred from homology"/>
<dbReference type="Proteomes" id="UP001201273">
    <property type="component" value="Unassembled WGS sequence"/>
</dbReference>
<dbReference type="InterPro" id="IPR029132">
    <property type="entry name" value="CBAH/NAAA_C"/>
</dbReference>
<dbReference type="EMBL" id="JAIMJA010000023">
    <property type="protein sequence ID" value="MCE2596694.1"/>
    <property type="molecule type" value="Genomic_DNA"/>
</dbReference>
<organism evidence="4 5">
    <name type="scientific">Motilimonas cestriensis</name>
    <dbReference type="NCBI Taxonomy" id="2742685"/>
    <lineage>
        <taxon>Bacteria</taxon>
        <taxon>Pseudomonadati</taxon>
        <taxon>Pseudomonadota</taxon>
        <taxon>Gammaproteobacteria</taxon>
        <taxon>Alteromonadales</taxon>
        <taxon>Alteromonadales genera incertae sedis</taxon>
        <taxon>Motilimonas</taxon>
    </lineage>
</organism>
<sequence>MPGDDNSAAVLHISISDKTGNSAILEIDQGLVKSYQSENYTVMTNQPDYATQLKLMDYWMYQWNKTEVRNLHPVFTVPGGYTPVQRFERGCFYRYLSNEKAKGTNPVAQVRSMVATCNVPTAFEELHPLSVFEKVEKGLGYSVNSQTLWTNVSDSRDRRYYYISNGNMQMIWLNMENDQQQSKKLVISDSFVKTEFMGQANHLMEQCDSAPFSYSS</sequence>
<evidence type="ECO:0000313" key="4">
    <source>
        <dbReference type="EMBL" id="MCE2596694.1"/>
    </source>
</evidence>
<dbReference type="InterPro" id="IPR029055">
    <property type="entry name" value="Ntn_hydrolases_N"/>
</dbReference>
<dbReference type="PANTHER" id="PTHR35527">
    <property type="entry name" value="CHOLOYLGLYCINE HYDROLASE"/>
    <property type="match status" value="1"/>
</dbReference>
<evidence type="ECO:0000313" key="5">
    <source>
        <dbReference type="Proteomes" id="UP001201273"/>
    </source>
</evidence>
<dbReference type="Pfam" id="PF02275">
    <property type="entry name" value="CBAH"/>
    <property type="match status" value="1"/>
</dbReference>
<dbReference type="RefSeq" id="WP_345790270.1">
    <property type="nucleotide sequence ID" value="NZ_JAIMJA010000023.1"/>
</dbReference>
<accession>A0ABS8WCC5</accession>
<comment type="caution">
    <text evidence="4">The sequence shown here is derived from an EMBL/GenBank/DDBJ whole genome shotgun (WGS) entry which is preliminary data.</text>
</comment>
<reference evidence="4 5" key="1">
    <citation type="journal article" date="2022" name="Environ. Microbiol. Rep.">
        <title>Eco-phylogenetic analyses reveal divergent evolution of vitamin B12 metabolism in the marine bacterial family 'Psychromonadaceae'.</title>
        <authorList>
            <person name="Jin X."/>
            <person name="Yang Y."/>
            <person name="Cao H."/>
            <person name="Gao B."/>
            <person name="Zhao Z."/>
        </authorList>
    </citation>
    <scope>NUCLEOTIDE SEQUENCE [LARGE SCALE GENOMIC DNA]</scope>
    <source>
        <strain evidence="4 5">MKS20</strain>
    </source>
</reference>
<evidence type="ECO:0000256" key="2">
    <source>
        <dbReference type="ARBA" id="ARBA00022801"/>
    </source>
</evidence>
<dbReference type="GO" id="GO:0016787">
    <property type="term" value="F:hydrolase activity"/>
    <property type="evidence" value="ECO:0007669"/>
    <property type="project" value="UniProtKB-KW"/>
</dbReference>
<dbReference type="PANTHER" id="PTHR35527:SF2">
    <property type="entry name" value="HYDROLASE"/>
    <property type="match status" value="1"/>
</dbReference>
<name>A0ABS8WCC5_9GAMM</name>
<dbReference type="InterPro" id="IPR052193">
    <property type="entry name" value="Peptidase_C59"/>
</dbReference>
<evidence type="ECO:0000259" key="3">
    <source>
        <dbReference type="Pfam" id="PF02275"/>
    </source>
</evidence>
<feature type="domain" description="Choloylglycine hydrolase/NAAA C-terminal" evidence="3">
    <location>
        <begin position="8"/>
        <end position="186"/>
    </location>
</feature>
<evidence type="ECO:0000256" key="1">
    <source>
        <dbReference type="ARBA" id="ARBA00006625"/>
    </source>
</evidence>
<protein>
    <submittedName>
        <fullName evidence="4">Linear amide C-N hydrolase</fullName>
    </submittedName>
</protein>
<dbReference type="Gene3D" id="3.60.60.10">
    <property type="entry name" value="Penicillin V Acylase, Chain A"/>
    <property type="match status" value="1"/>
</dbReference>
<gene>
    <name evidence="4" type="ORF">K6Y31_18050</name>
</gene>
<dbReference type="SUPFAM" id="SSF56235">
    <property type="entry name" value="N-terminal nucleophile aminohydrolases (Ntn hydrolases)"/>
    <property type="match status" value="1"/>
</dbReference>